<feature type="compositionally biased region" description="Pro residues" evidence="2">
    <location>
        <begin position="277"/>
        <end position="306"/>
    </location>
</feature>
<dbReference type="EMBL" id="KN042461">
    <property type="protein sequence ID" value="KFH61717.1"/>
    <property type="molecule type" value="Genomic_DNA"/>
</dbReference>
<keyword evidence="1" id="KW-0175">Coiled coil</keyword>
<organism evidence="3 4">
    <name type="scientific">Podila verticillata NRRL 6337</name>
    <dbReference type="NCBI Taxonomy" id="1069443"/>
    <lineage>
        <taxon>Eukaryota</taxon>
        <taxon>Fungi</taxon>
        <taxon>Fungi incertae sedis</taxon>
        <taxon>Mucoromycota</taxon>
        <taxon>Mortierellomycotina</taxon>
        <taxon>Mortierellomycetes</taxon>
        <taxon>Mortierellales</taxon>
        <taxon>Mortierellaceae</taxon>
        <taxon>Podila</taxon>
    </lineage>
</organism>
<reference evidence="3 4" key="1">
    <citation type="submission" date="2011-02" db="EMBL/GenBank/DDBJ databases">
        <title>The Genome Sequence of Mortierella verticillata NRRL 6337.</title>
        <authorList>
            <consortium name="The Broad Institute Genome Sequencing Platform"/>
            <person name="Russ C."/>
            <person name="Cuomo C."/>
            <person name="Burger G."/>
            <person name="Gray M.W."/>
            <person name="Holland P.W.H."/>
            <person name="King N."/>
            <person name="Lang F.B.F."/>
            <person name="Roger A.J."/>
            <person name="Ruiz-Trillo I."/>
            <person name="Young S.K."/>
            <person name="Zeng Q."/>
            <person name="Gargeya S."/>
            <person name="Alvarado L."/>
            <person name="Berlin A."/>
            <person name="Chapman S.B."/>
            <person name="Chen Z."/>
            <person name="Freedman E."/>
            <person name="Gellesch M."/>
            <person name="Goldberg J."/>
            <person name="Griggs A."/>
            <person name="Gujja S."/>
            <person name="Heilman E."/>
            <person name="Heiman D."/>
            <person name="Howarth C."/>
            <person name="Mehta T."/>
            <person name="Neiman D."/>
            <person name="Pearson M."/>
            <person name="Roberts A."/>
            <person name="Saif S."/>
            <person name="Shea T."/>
            <person name="Shenoy N."/>
            <person name="Sisk P."/>
            <person name="Stolte C."/>
            <person name="Sykes S."/>
            <person name="White J."/>
            <person name="Yandava C."/>
            <person name="Haas B."/>
            <person name="Nusbaum C."/>
            <person name="Birren B."/>
        </authorList>
    </citation>
    <scope>NUCLEOTIDE SEQUENCE [LARGE SCALE GENOMIC DNA]</scope>
    <source>
        <strain evidence="3 4">NRRL 6337</strain>
    </source>
</reference>
<feature type="region of interest" description="Disordered" evidence="2">
    <location>
        <begin position="258"/>
        <end position="309"/>
    </location>
</feature>
<dbReference type="OrthoDB" id="2449454at2759"/>
<dbReference type="Gene3D" id="1.10.443.20">
    <property type="entry name" value="Centromere DNA-binding protein complex CBF3 subunit, domain 2"/>
    <property type="match status" value="1"/>
</dbReference>
<gene>
    <name evidence="3" type="ORF">MVEG_12446</name>
</gene>
<dbReference type="AlphaFoldDB" id="A0A086TIE0"/>
<feature type="non-terminal residue" evidence="3">
    <location>
        <position position="323"/>
    </location>
</feature>
<evidence type="ECO:0000313" key="3">
    <source>
        <dbReference type="EMBL" id="KFH61717.1"/>
    </source>
</evidence>
<evidence type="ECO:0000256" key="1">
    <source>
        <dbReference type="SAM" id="Coils"/>
    </source>
</evidence>
<accession>A0A086TIE0</accession>
<keyword evidence="4" id="KW-1185">Reference proteome</keyword>
<feature type="coiled-coil region" evidence="1">
    <location>
        <begin position="226"/>
        <end position="253"/>
    </location>
</feature>
<evidence type="ECO:0000313" key="4">
    <source>
        <dbReference type="Proteomes" id="UP000243308"/>
    </source>
</evidence>
<dbReference type="InterPro" id="IPR038279">
    <property type="entry name" value="Ndc10_dom2_sf"/>
</dbReference>
<name>A0A086TIE0_9FUNG</name>
<dbReference type="GO" id="GO:0003677">
    <property type="term" value="F:DNA binding"/>
    <property type="evidence" value="ECO:0007669"/>
    <property type="project" value="InterPro"/>
</dbReference>
<protein>
    <submittedName>
        <fullName evidence="3">Uncharacterized protein</fullName>
    </submittedName>
</protein>
<proteinExistence type="predicted"/>
<evidence type="ECO:0000256" key="2">
    <source>
        <dbReference type="SAM" id="MobiDB-lite"/>
    </source>
</evidence>
<dbReference type="Proteomes" id="UP000243308">
    <property type="component" value="Unassembled WGS sequence"/>
</dbReference>
<sequence length="323" mass="37076">MEAVGTKVRKRNEVWPSTELQQQVFPFIETVLYRPDSAQQQQWIKECNEAMMDKTPTKVEVTDDDVDPYCSDQQARGGSDNGFLSTPQHHFLLMLVRMRRIILQDAAAYITYFESRKARGSLPSGATMESLNPILNQEIFKTQVFLDFQQQVAKAIQCVEAPLPLTMDPELVRFFKTMGTTMESFSRAITGVEKGFQDFQQSQQPLQLQDEYLSQSMFLKWVDYTRQTQLEDQQRLEQLLECLQDNIICAQQIRQYQLPPPQPQPQPQQHTFQQQPCPHPYPPHQYPPQIYPPQPYLPQQYPPQPQPVLQTTGAVAGAVAGAG</sequence>
<feature type="compositionally biased region" description="Low complexity" evidence="2">
    <location>
        <begin position="267"/>
        <end position="276"/>
    </location>
</feature>